<dbReference type="HOGENOM" id="CLU_645607_0_0_1"/>
<evidence type="ECO:0000256" key="1">
    <source>
        <dbReference type="SAM" id="MobiDB-lite"/>
    </source>
</evidence>
<gene>
    <name evidence="2" type="ORF">DACRYDRAFT_17739</name>
</gene>
<organism evidence="2 3">
    <name type="scientific">Dacryopinax primogenitus (strain DJM 731)</name>
    <name type="common">Brown rot fungus</name>
    <dbReference type="NCBI Taxonomy" id="1858805"/>
    <lineage>
        <taxon>Eukaryota</taxon>
        <taxon>Fungi</taxon>
        <taxon>Dikarya</taxon>
        <taxon>Basidiomycota</taxon>
        <taxon>Agaricomycotina</taxon>
        <taxon>Dacrymycetes</taxon>
        <taxon>Dacrymycetales</taxon>
        <taxon>Dacrymycetaceae</taxon>
        <taxon>Dacryopinax</taxon>
    </lineage>
</organism>
<dbReference type="GeneID" id="63686364"/>
<evidence type="ECO:0000313" key="3">
    <source>
        <dbReference type="Proteomes" id="UP000030653"/>
    </source>
</evidence>
<dbReference type="Proteomes" id="UP000030653">
    <property type="component" value="Unassembled WGS sequence"/>
</dbReference>
<protein>
    <submittedName>
        <fullName evidence="2">Uncharacterized protein</fullName>
    </submittedName>
</protein>
<keyword evidence="3" id="KW-1185">Reference proteome</keyword>
<accession>M5G5R0</accession>
<dbReference type="RefSeq" id="XP_040625995.1">
    <property type="nucleotide sequence ID" value="XM_040771302.1"/>
</dbReference>
<feature type="region of interest" description="Disordered" evidence="1">
    <location>
        <begin position="132"/>
        <end position="152"/>
    </location>
</feature>
<dbReference type="OrthoDB" id="3265985at2759"/>
<name>M5G5R0_DACPD</name>
<dbReference type="STRING" id="1858805.M5G5R0"/>
<sequence length="425" mass="46808">MPSTIEAEKVLMCRTQGGWVKGSTSCLFPNWKAYNHHISLPKIICALMKQPNHSSKPFVKEVGTPVLNAPADLNGIHFEEPCQWLTPLSHEAQICTADHIPFDLPSGLEDENAPSGDPTDLTMAFQPHMSLNLQFNLPPDPQSPPPPLDTSATSAALHLMLNSLLEGNLGMSSQDNMGVVADMAQGEQGDIYAQDHLGELDDTAQGKQVDMEGPNCAEWDDWIQAHKPQELLHDDGESDPGVDIGLLDLQVPLREVNAAQYTQIKHPASHYSEIHENAAVRVISLLLTYLHTVFHLPHAACTIALSVILFLLKHYEILDPKLGKRPGDKAPRSLHTIYQCTGFDDNFDKCTICLCCDMVVPLGSDPNLKTQCPHCGKDLYHQPVSQSPMSKPKPCQQMPYDLLSEQLGQFLGQPGMEDACTCYLE</sequence>
<dbReference type="AlphaFoldDB" id="M5G5R0"/>
<feature type="compositionally biased region" description="Pro residues" evidence="1">
    <location>
        <begin position="138"/>
        <end position="148"/>
    </location>
</feature>
<evidence type="ECO:0000313" key="2">
    <source>
        <dbReference type="EMBL" id="EJT99097.1"/>
    </source>
</evidence>
<reference evidence="2 3" key="1">
    <citation type="journal article" date="2012" name="Science">
        <title>The Paleozoic origin of enzymatic lignin decomposition reconstructed from 31 fungal genomes.</title>
        <authorList>
            <person name="Floudas D."/>
            <person name="Binder M."/>
            <person name="Riley R."/>
            <person name="Barry K."/>
            <person name="Blanchette R.A."/>
            <person name="Henrissat B."/>
            <person name="Martinez A.T."/>
            <person name="Otillar R."/>
            <person name="Spatafora J.W."/>
            <person name="Yadav J.S."/>
            <person name="Aerts A."/>
            <person name="Benoit I."/>
            <person name="Boyd A."/>
            <person name="Carlson A."/>
            <person name="Copeland A."/>
            <person name="Coutinho P.M."/>
            <person name="de Vries R.P."/>
            <person name="Ferreira P."/>
            <person name="Findley K."/>
            <person name="Foster B."/>
            <person name="Gaskell J."/>
            <person name="Glotzer D."/>
            <person name="Gorecki P."/>
            <person name="Heitman J."/>
            <person name="Hesse C."/>
            <person name="Hori C."/>
            <person name="Igarashi K."/>
            <person name="Jurgens J.A."/>
            <person name="Kallen N."/>
            <person name="Kersten P."/>
            <person name="Kohler A."/>
            <person name="Kuees U."/>
            <person name="Kumar T.K.A."/>
            <person name="Kuo A."/>
            <person name="LaButti K."/>
            <person name="Larrondo L.F."/>
            <person name="Lindquist E."/>
            <person name="Ling A."/>
            <person name="Lombard V."/>
            <person name="Lucas S."/>
            <person name="Lundell T."/>
            <person name="Martin R."/>
            <person name="McLaughlin D.J."/>
            <person name="Morgenstern I."/>
            <person name="Morin E."/>
            <person name="Murat C."/>
            <person name="Nagy L.G."/>
            <person name="Nolan M."/>
            <person name="Ohm R.A."/>
            <person name="Patyshakuliyeva A."/>
            <person name="Rokas A."/>
            <person name="Ruiz-Duenas F.J."/>
            <person name="Sabat G."/>
            <person name="Salamov A."/>
            <person name="Samejima M."/>
            <person name="Schmutz J."/>
            <person name="Slot J.C."/>
            <person name="St John F."/>
            <person name="Stenlid J."/>
            <person name="Sun H."/>
            <person name="Sun S."/>
            <person name="Syed K."/>
            <person name="Tsang A."/>
            <person name="Wiebenga A."/>
            <person name="Young D."/>
            <person name="Pisabarro A."/>
            <person name="Eastwood D.C."/>
            <person name="Martin F."/>
            <person name="Cullen D."/>
            <person name="Grigoriev I.V."/>
            <person name="Hibbett D.S."/>
        </authorList>
    </citation>
    <scope>NUCLEOTIDE SEQUENCE [LARGE SCALE GENOMIC DNA]</scope>
    <source>
        <strain evidence="2 3">DJM-731 SS1</strain>
    </source>
</reference>
<dbReference type="EMBL" id="JH795871">
    <property type="protein sequence ID" value="EJT99097.1"/>
    <property type="molecule type" value="Genomic_DNA"/>
</dbReference>
<proteinExistence type="predicted"/>